<keyword evidence="2" id="KW-0863">Zinc-finger</keyword>
<keyword evidence="3" id="KW-0862">Zinc</keyword>
<feature type="region of interest" description="Disordered" evidence="4">
    <location>
        <begin position="147"/>
        <end position="194"/>
    </location>
</feature>
<dbReference type="Proteomes" id="UP000332933">
    <property type="component" value="Unassembled WGS sequence"/>
</dbReference>
<organism evidence="7 8">
    <name type="scientific">Aphanomyces stellatus</name>
    <dbReference type="NCBI Taxonomy" id="120398"/>
    <lineage>
        <taxon>Eukaryota</taxon>
        <taxon>Sar</taxon>
        <taxon>Stramenopiles</taxon>
        <taxon>Oomycota</taxon>
        <taxon>Saprolegniomycetes</taxon>
        <taxon>Saprolegniales</taxon>
        <taxon>Verrucalvaceae</taxon>
        <taxon>Aphanomyces</taxon>
    </lineage>
</organism>
<evidence type="ECO:0000256" key="3">
    <source>
        <dbReference type="ARBA" id="ARBA00022833"/>
    </source>
</evidence>
<dbReference type="SUPFAM" id="SSF57850">
    <property type="entry name" value="RING/U-box"/>
    <property type="match status" value="1"/>
</dbReference>
<evidence type="ECO:0000256" key="2">
    <source>
        <dbReference type="ARBA" id="ARBA00022771"/>
    </source>
</evidence>
<dbReference type="EMBL" id="VJMH01005542">
    <property type="protein sequence ID" value="KAF0694694.1"/>
    <property type="molecule type" value="Genomic_DNA"/>
</dbReference>
<feature type="domain" description="ZZ-type" evidence="5">
    <location>
        <begin position="30"/>
        <end position="73"/>
    </location>
</feature>
<evidence type="ECO:0000313" key="6">
    <source>
        <dbReference type="EMBL" id="KAF0694694.1"/>
    </source>
</evidence>
<proteinExistence type="predicted"/>
<dbReference type="InterPro" id="IPR000433">
    <property type="entry name" value="Znf_ZZ"/>
</dbReference>
<evidence type="ECO:0000313" key="8">
    <source>
        <dbReference type="Proteomes" id="UP000332933"/>
    </source>
</evidence>
<dbReference type="SMART" id="SM00291">
    <property type="entry name" value="ZnF_ZZ"/>
    <property type="match status" value="1"/>
</dbReference>
<protein>
    <submittedName>
        <fullName evidence="7">Aste57867_14464 protein</fullName>
    </submittedName>
</protein>
<keyword evidence="1" id="KW-0479">Metal-binding</keyword>
<sequence length="194" mass="20780">MFERFRRKTVTSALSTSDESTPTIDDGVVVHLKYECKGCGMTPIVGTRFKSTTTKKWNICHACEAAYKYPEAMEPFLKLKKAKDQYKSSGMKAMAMSTAESIKSIDVPKPSARTMGTTVGVAVGAAVGVAVGNPMIGTAVGKAVGDAAAGHWSDKTTVTKAKGTKKKKRSKKKKMDPEGDSPNESRSSECCENN</sequence>
<keyword evidence="8" id="KW-1185">Reference proteome</keyword>
<reference evidence="7 8" key="1">
    <citation type="submission" date="2019-03" db="EMBL/GenBank/DDBJ databases">
        <authorList>
            <person name="Gaulin E."/>
            <person name="Dumas B."/>
        </authorList>
    </citation>
    <scope>NUCLEOTIDE SEQUENCE [LARGE SCALE GENOMIC DNA]</scope>
    <source>
        <strain evidence="7">CBS 568.67</strain>
    </source>
</reference>
<dbReference type="GO" id="GO:0008270">
    <property type="term" value="F:zinc ion binding"/>
    <property type="evidence" value="ECO:0007669"/>
    <property type="project" value="UniProtKB-KW"/>
</dbReference>
<evidence type="ECO:0000256" key="4">
    <source>
        <dbReference type="SAM" id="MobiDB-lite"/>
    </source>
</evidence>
<accession>A0A485L0S7</accession>
<dbReference type="Pfam" id="PF00569">
    <property type="entry name" value="ZZ"/>
    <property type="match status" value="1"/>
</dbReference>
<dbReference type="AlphaFoldDB" id="A0A485L0S7"/>
<gene>
    <name evidence="7" type="primary">Aste57867_14464</name>
    <name evidence="6" type="ORF">As57867_014410</name>
    <name evidence="7" type="ORF">ASTE57867_14464</name>
</gene>
<reference evidence="6" key="2">
    <citation type="submission" date="2019-06" db="EMBL/GenBank/DDBJ databases">
        <title>Genomics analysis of Aphanomyces spp. identifies a new class of oomycete effector associated with host adaptation.</title>
        <authorList>
            <person name="Gaulin E."/>
        </authorList>
    </citation>
    <scope>NUCLEOTIDE SEQUENCE</scope>
    <source>
        <strain evidence="6">CBS 578.67</strain>
    </source>
</reference>
<evidence type="ECO:0000259" key="5">
    <source>
        <dbReference type="SMART" id="SM00291"/>
    </source>
</evidence>
<dbReference type="EMBL" id="CAADRA010005563">
    <property type="protein sequence ID" value="VFT91286.1"/>
    <property type="molecule type" value="Genomic_DNA"/>
</dbReference>
<feature type="compositionally biased region" description="Basic residues" evidence="4">
    <location>
        <begin position="162"/>
        <end position="174"/>
    </location>
</feature>
<dbReference type="InterPro" id="IPR043145">
    <property type="entry name" value="Znf_ZZ_sf"/>
</dbReference>
<name>A0A485L0S7_9STRA</name>
<evidence type="ECO:0000256" key="1">
    <source>
        <dbReference type="ARBA" id="ARBA00022723"/>
    </source>
</evidence>
<feature type="compositionally biased region" description="Low complexity" evidence="4">
    <location>
        <begin position="147"/>
        <end position="161"/>
    </location>
</feature>
<evidence type="ECO:0000313" key="7">
    <source>
        <dbReference type="EMBL" id="VFT91286.1"/>
    </source>
</evidence>
<dbReference type="Gene3D" id="3.30.60.90">
    <property type="match status" value="1"/>
</dbReference>
<dbReference type="OrthoDB" id="661148at2759"/>
<feature type="compositionally biased region" description="Polar residues" evidence="4">
    <location>
        <begin position="182"/>
        <end position="194"/>
    </location>
</feature>